<gene>
    <name evidence="5" type="ORF">Amon01_000893800</name>
</gene>
<evidence type="ECO:0000259" key="4">
    <source>
        <dbReference type="Pfam" id="PF16209"/>
    </source>
</evidence>
<comment type="subcellular location">
    <subcellularLocation>
        <location evidence="1">Endomembrane system</location>
    </subcellularLocation>
</comment>
<keyword evidence="3" id="KW-1133">Transmembrane helix</keyword>
<dbReference type="GO" id="GO:0045332">
    <property type="term" value="P:phospholipid translocation"/>
    <property type="evidence" value="ECO:0007669"/>
    <property type="project" value="TreeGrafter"/>
</dbReference>
<keyword evidence="3" id="KW-0472">Membrane</keyword>
<keyword evidence="2" id="KW-0813">Transport</keyword>
<evidence type="ECO:0000256" key="3">
    <source>
        <dbReference type="SAM" id="Phobius"/>
    </source>
</evidence>
<comment type="caution">
    <text evidence="5">The sequence shown here is derived from an EMBL/GenBank/DDBJ whole genome shotgun (WGS) entry which is preliminary data.</text>
</comment>
<accession>A0A9W6SX90</accession>
<evidence type="ECO:0000256" key="1">
    <source>
        <dbReference type="ARBA" id="ARBA00004308"/>
    </source>
</evidence>
<dbReference type="PANTHER" id="PTHR24092">
    <property type="entry name" value="PROBABLE PHOSPHOLIPID-TRANSPORTING ATPASE"/>
    <property type="match status" value="1"/>
</dbReference>
<protein>
    <submittedName>
        <fullName evidence="5">Unnamed protein product</fullName>
    </submittedName>
</protein>
<feature type="domain" description="P-type ATPase N-terminal" evidence="4">
    <location>
        <begin position="55"/>
        <end position="103"/>
    </location>
</feature>
<dbReference type="SUPFAM" id="SSF81665">
    <property type="entry name" value="Calcium ATPase, transmembrane domain M"/>
    <property type="match status" value="1"/>
</dbReference>
<dbReference type="EMBL" id="BSXU01009038">
    <property type="protein sequence ID" value="GME67957.1"/>
    <property type="molecule type" value="Genomic_DNA"/>
</dbReference>
<keyword evidence="3" id="KW-0812">Transmembrane</keyword>
<dbReference type="AlphaFoldDB" id="A0A9W6SX90"/>
<dbReference type="OrthoDB" id="5418246at2759"/>
<feature type="transmembrane region" description="Helical" evidence="3">
    <location>
        <begin position="78"/>
        <end position="102"/>
    </location>
</feature>
<reference evidence="5" key="1">
    <citation type="submission" date="2023-04" db="EMBL/GenBank/DDBJ databases">
        <title>Ambrosiozyma monospora NBRC 1965.</title>
        <authorList>
            <person name="Ichikawa N."/>
            <person name="Sato H."/>
            <person name="Tonouchi N."/>
        </authorList>
    </citation>
    <scope>NUCLEOTIDE SEQUENCE</scope>
    <source>
        <strain evidence="5">NBRC 1965</strain>
    </source>
</reference>
<dbReference type="PANTHER" id="PTHR24092:SF180">
    <property type="entry name" value="PHOSPHOLIPID-TRANSPORTING ATPASE DNF1-RELATED"/>
    <property type="match status" value="1"/>
</dbReference>
<dbReference type="InterPro" id="IPR023298">
    <property type="entry name" value="ATPase_P-typ_TM_dom_sf"/>
</dbReference>
<sequence length="170" mass="19077">MFSSGGGGNSNPGDLIGMYKNYKDKKKVVDTSLRHIVFNQPLPQDMIDPKTGLPKTQYPRNKIRSTKYTPLSFIPKNLIFQFSNIANIYFLIVIILGAWSIFGVQNPGMQAVPLIVVVALTAIKDAFEDNRRAASDLEMNTSRIHVIMGPHNPNVVVDNVGLWRRFKKAF</sequence>
<proteinExistence type="predicted"/>
<name>A0A9W6SX90_AMBMO</name>
<evidence type="ECO:0000313" key="5">
    <source>
        <dbReference type="EMBL" id="GME67957.1"/>
    </source>
</evidence>
<evidence type="ECO:0000256" key="2">
    <source>
        <dbReference type="ARBA" id="ARBA00022448"/>
    </source>
</evidence>
<dbReference type="Proteomes" id="UP001165063">
    <property type="component" value="Unassembled WGS sequence"/>
</dbReference>
<keyword evidence="6" id="KW-1185">Reference proteome</keyword>
<dbReference type="GO" id="GO:0012505">
    <property type="term" value="C:endomembrane system"/>
    <property type="evidence" value="ECO:0007669"/>
    <property type="project" value="UniProtKB-SubCell"/>
</dbReference>
<dbReference type="Pfam" id="PF16209">
    <property type="entry name" value="PhoLip_ATPase_N"/>
    <property type="match status" value="1"/>
</dbReference>
<dbReference type="GO" id="GO:0140326">
    <property type="term" value="F:ATPase-coupled intramembrane lipid transporter activity"/>
    <property type="evidence" value="ECO:0007669"/>
    <property type="project" value="TreeGrafter"/>
</dbReference>
<dbReference type="InterPro" id="IPR032631">
    <property type="entry name" value="P-type_ATPase_N"/>
</dbReference>
<organism evidence="5 6">
    <name type="scientific">Ambrosiozyma monospora</name>
    <name type="common">Yeast</name>
    <name type="synonym">Endomycopsis monosporus</name>
    <dbReference type="NCBI Taxonomy" id="43982"/>
    <lineage>
        <taxon>Eukaryota</taxon>
        <taxon>Fungi</taxon>
        <taxon>Dikarya</taxon>
        <taxon>Ascomycota</taxon>
        <taxon>Saccharomycotina</taxon>
        <taxon>Pichiomycetes</taxon>
        <taxon>Pichiales</taxon>
        <taxon>Pichiaceae</taxon>
        <taxon>Ambrosiozyma</taxon>
    </lineage>
</organism>
<dbReference type="GO" id="GO:0005886">
    <property type="term" value="C:plasma membrane"/>
    <property type="evidence" value="ECO:0007669"/>
    <property type="project" value="TreeGrafter"/>
</dbReference>
<evidence type="ECO:0000313" key="6">
    <source>
        <dbReference type="Proteomes" id="UP001165063"/>
    </source>
</evidence>